<dbReference type="Pfam" id="PF02378">
    <property type="entry name" value="PTS_EIIC"/>
    <property type="match status" value="1"/>
</dbReference>
<comment type="caution">
    <text evidence="15">The sequence shown here is derived from an EMBL/GenBank/DDBJ whole genome shotgun (WGS) entry which is preliminary data.</text>
</comment>
<dbReference type="InterPro" id="IPR011297">
    <property type="entry name" value="PTS_IIABC_b_glu"/>
</dbReference>
<dbReference type="CDD" id="cd00212">
    <property type="entry name" value="PTS_IIB_glc"/>
    <property type="match status" value="1"/>
</dbReference>
<dbReference type="InterPro" id="IPR013013">
    <property type="entry name" value="PTS_EIIC_1"/>
</dbReference>
<evidence type="ECO:0000259" key="14">
    <source>
        <dbReference type="PROSITE" id="PS51103"/>
    </source>
</evidence>
<dbReference type="PROSITE" id="PS51093">
    <property type="entry name" value="PTS_EIIA_TYPE_1"/>
    <property type="match status" value="1"/>
</dbReference>
<keyword evidence="7" id="KW-0812">Transmembrane</keyword>
<dbReference type="Gene3D" id="2.70.70.10">
    <property type="entry name" value="Glucose Permease (Domain IIA)"/>
    <property type="match status" value="1"/>
</dbReference>
<evidence type="ECO:0000256" key="8">
    <source>
        <dbReference type="ARBA" id="ARBA00022777"/>
    </source>
</evidence>
<dbReference type="InterPro" id="IPR003352">
    <property type="entry name" value="PTS_EIIC"/>
</dbReference>
<evidence type="ECO:0000256" key="1">
    <source>
        <dbReference type="ARBA" id="ARBA00004651"/>
    </source>
</evidence>
<keyword evidence="9" id="KW-1133">Transmembrane helix</keyword>
<dbReference type="EMBL" id="LGUE01000008">
    <property type="protein sequence ID" value="KON83151.1"/>
    <property type="molecule type" value="Genomic_DNA"/>
</dbReference>
<evidence type="ECO:0000256" key="7">
    <source>
        <dbReference type="ARBA" id="ARBA00022692"/>
    </source>
</evidence>
<accession>A0A0M0G0Z3</accession>
<organism evidence="15 16">
    <name type="scientific">Rossellomorea marisflavi</name>
    <dbReference type="NCBI Taxonomy" id="189381"/>
    <lineage>
        <taxon>Bacteria</taxon>
        <taxon>Bacillati</taxon>
        <taxon>Bacillota</taxon>
        <taxon>Bacilli</taxon>
        <taxon>Bacillales</taxon>
        <taxon>Bacillaceae</taxon>
        <taxon>Rossellomorea</taxon>
    </lineage>
</organism>
<name>A0A0M0G0Z3_9BACI</name>
<dbReference type="AlphaFoldDB" id="A0A0M0G0Z3"/>
<keyword evidence="8" id="KW-0418">Kinase</keyword>
<dbReference type="SUPFAM" id="SSF51261">
    <property type="entry name" value="Duplicated hybrid motif"/>
    <property type="match status" value="1"/>
</dbReference>
<feature type="active site" description="Phosphocysteine intermediate; for EIIB activity" evidence="11">
    <location>
        <position position="26"/>
    </location>
</feature>
<gene>
    <name evidence="15" type="ORF">AF331_20200</name>
</gene>
<dbReference type="GO" id="GO:0008982">
    <property type="term" value="F:protein-N(PI)-phosphohistidine-sugar phosphotransferase activity"/>
    <property type="evidence" value="ECO:0007669"/>
    <property type="project" value="InterPro"/>
</dbReference>
<keyword evidence="6" id="KW-0598">Phosphotransferase system</keyword>
<evidence type="ECO:0000256" key="10">
    <source>
        <dbReference type="ARBA" id="ARBA00023136"/>
    </source>
</evidence>
<dbReference type="InterPro" id="IPR001996">
    <property type="entry name" value="PTS_IIB_1"/>
</dbReference>
<reference evidence="16" key="1">
    <citation type="submission" date="2015-07" db="EMBL/GenBank/DDBJ databases">
        <title>Fjat-14235 jcm11544.</title>
        <authorList>
            <person name="Liu B."/>
            <person name="Wang J."/>
            <person name="Zhu Y."/>
            <person name="Liu G."/>
            <person name="Chen Q."/>
            <person name="Chen Z."/>
            <person name="Lan J."/>
            <person name="Che J."/>
            <person name="Ge C."/>
            <person name="Shi H."/>
            <person name="Pan Z."/>
            <person name="Liu X."/>
        </authorList>
    </citation>
    <scope>NUCLEOTIDE SEQUENCE [LARGE SCALE GENOMIC DNA]</scope>
    <source>
        <strain evidence="16">JCM 11544</strain>
    </source>
</reference>
<dbReference type="PROSITE" id="PS51098">
    <property type="entry name" value="PTS_EIIB_TYPE_1"/>
    <property type="match status" value="1"/>
</dbReference>
<evidence type="ECO:0000256" key="11">
    <source>
        <dbReference type="PROSITE-ProRule" id="PRU00421"/>
    </source>
</evidence>
<dbReference type="Proteomes" id="UP000037405">
    <property type="component" value="Unassembled WGS sequence"/>
</dbReference>
<evidence type="ECO:0000313" key="15">
    <source>
        <dbReference type="EMBL" id="KON83151.1"/>
    </source>
</evidence>
<evidence type="ECO:0000259" key="13">
    <source>
        <dbReference type="PROSITE" id="PS51098"/>
    </source>
</evidence>
<feature type="domain" description="PTS EIIC type-1" evidence="14">
    <location>
        <begin position="106"/>
        <end position="455"/>
    </location>
</feature>
<keyword evidence="4" id="KW-0762">Sugar transport</keyword>
<dbReference type="InterPro" id="IPR036878">
    <property type="entry name" value="Glu_permease_IIB"/>
</dbReference>
<evidence type="ECO:0000256" key="9">
    <source>
        <dbReference type="ARBA" id="ARBA00022989"/>
    </source>
</evidence>
<evidence type="ECO:0000256" key="3">
    <source>
        <dbReference type="ARBA" id="ARBA00022475"/>
    </source>
</evidence>
<dbReference type="InterPro" id="IPR011055">
    <property type="entry name" value="Dup_hybrid_motif"/>
</dbReference>
<dbReference type="RefSeq" id="WP_053429772.1">
    <property type="nucleotide sequence ID" value="NZ_LGUE01000008.1"/>
</dbReference>
<evidence type="ECO:0000256" key="6">
    <source>
        <dbReference type="ARBA" id="ARBA00022683"/>
    </source>
</evidence>
<dbReference type="PROSITE" id="PS51103">
    <property type="entry name" value="PTS_EIIC_TYPE_1"/>
    <property type="match status" value="1"/>
</dbReference>
<dbReference type="Pfam" id="PF00358">
    <property type="entry name" value="PTS_EIIA_1"/>
    <property type="match status" value="1"/>
</dbReference>
<dbReference type="PANTHER" id="PTHR30175">
    <property type="entry name" value="PHOSPHOTRANSFERASE SYSTEM TRANSPORT PROTEIN"/>
    <property type="match status" value="1"/>
</dbReference>
<protein>
    <submittedName>
        <fullName evidence="15">PTS beta-glucoside transporter subunit IIABC</fullName>
    </submittedName>
</protein>
<dbReference type="STRING" id="189381.GCA_900166615_00175"/>
<dbReference type="FunFam" id="2.70.70.10:FF:000001">
    <property type="entry name" value="PTS system glucose-specific IIA component"/>
    <property type="match status" value="1"/>
</dbReference>
<dbReference type="SUPFAM" id="SSF55604">
    <property type="entry name" value="Glucose permease domain IIB"/>
    <property type="match status" value="1"/>
</dbReference>
<dbReference type="GO" id="GO:0005886">
    <property type="term" value="C:plasma membrane"/>
    <property type="evidence" value="ECO:0007669"/>
    <property type="project" value="UniProtKB-SubCell"/>
</dbReference>
<sequence>MDFAKTAELMIRHIGGEQNVTSLVHCATRLRFKLNQREKADKKAIMALDGVVTVMESGGQFQVVIGNDVSHVYREIGKQTSLLSDTSSKQTDEKGDKGSAVGRVIDIIAGIFTPLLGIMAGAGVLKGVLQILTSTGVMTPDNTTYIILYAAADSLFYFLPVLLAFTAARKFDANPFIAATIAGALIYPSIIELANGNVETTFFGIPVVMMKYSSTVIPIILAVLVMGYFERFLNRRIHQSVRTFITPFVLLVTILPLTLLAFGPFGVYVGNGIAAGILYVFSLSPIIAGAIVAMSWQVLVIFGVHWGIIPIFINNITVQGYDNVKPVTAPAIFAQAGAALGVMLKTKNKKLKALSGSTAITGLFGITEPIVYGVTLPLKKPFIMATISAGVGGAIVGYSQSAAIATGPPGLLTLPIFYGEGFIGLIIGISVSFILSIALTYIVGFKDPVEEGTDQEVPNDQHVTPSSTIGAVSPLTGIVMPLSDVKDAAFSTEALGKGVAILPTEGKLYSPVTGVIGTLFPSKHAVGIVGDDGAEILVHVGLNTVQLNGEHFTAHIAQGDRVEAGQLLVEFDVKAIQEAGYDLSTPIVVTNTNEFMDVLSEEPGDIKAGARLLSYMKEKERVS</sequence>
<keyword evidence="10" id="KW-0472">Membrane</keyword>
<dbReference type="PROSITE" id="PS00371">
    <property type="entry name" value="PTS_EIIA_TYPE_1_HIS"/>
    <property type="match status" value="1"/>
</dbReference>
<feature type="domain" description="PTS EIIB type-1" evidence="13">
    <location>
        <begin position="4"/>
        <end position="86"/>
    </location>
</feature>
<evidence type="ECO:0000259" key="12">
    <source>
        <dbReference type="PROSITE" id="PS51093"/>
    </source>
</evidence>
<dbReference type="InterPro" id="IPR001127">
    <property type="entry name" value="PTS_EIIA_1_perm"/>
</dbReference>
<dbReference type="NCBIfam" id="TIGR01995">
    <property type="entry name" value="PTS-II-ABC-beta"/>
    <property type="match status" value="1"/>
</dbReference>
<evidence type="ECO:0000256" key="4">
    <source>
        <dbReference type="ARBA" id="ARBA00022597"/>
    </source>
</evidence>
<dbReference type="GO" id="GO:0009401">
    <property type="term" value="P:phosphoenolpyruvate-dependent sugar phosphotransferase system"/>
    <property type="evidence" value="ECO:0007669"/>
    <property type="project" value="UniProtKB-KW"/>
</dbReference>
<dbReference type="InterPro" id="IPR050558">
    <property type="entry name" value="PTS_Sugar-Specific_Components"/>
</dbReference>
<dbReference type="Pfam" id="PF00367">
    <property type="entry name" value="PTS_EIIB"/>
    <property type="match status" value="1"/>
</dbReference>
<dbReference type="NCBIfam" id="TIGR00830">
    <property type="entry name" value="PTBA"/>
    <property type="match status" value="1"/>
</dbReference>
<comment type="subcellular location">
    <subcellularLocation>
        <location evidence="1">Cell membrane</location>
        <topology evidence="1">Multi-pass membrane protein</topology>
    </subcellularLocation>
</comment>
<dbReference type="GO" id="GO:0015771">
    <property type="term" value="P:trehalose transport"/>
    <property type="evidence" value="ECO:0007669"/>
    <property type="project" value="TreeGrafter"/>
</dbReference>
<evidence type="ECO:0000256" key="2">
    <source>
        <dbReference type="ARBA" id="ARBA00022448"/>
    </source>
</evidence>
<keyword evidence="3" id="KW-1003">Cell membrane</keyword>
<evidence type="ECO:0000313" key="16">
    <source>
        <dbReference type="Proteomes" id="UP000037405"/>
    </source>
</evidence>
<feature type="domain" description="PTS EIIA type-1" evidence="12">
    <location>
        <begin position="487"/>
        <end position="591"/>
    </location>
</feature>
<dbReference type="GO" id="GO:0016301">
    <property type="term" value="F:kinase activity"/>
    <property type="evidence" value="ECO:0007669"/>
    <property type="project" value="UniProtKB-KW"/>
</dbReference>
<dbReference type="InterPro" id="IPR018113">
    <property type="entry name" value="PTrfase_EIIB_Cys"/>
</dbReference>
<dbReference type="PROSITE" id="PS01035">
    <property type="entry name" value="PTS_EIIB_TYPE_1_CYS"/>
    <property type="match status" value="1"/>
</dbReference>
<keyword evidence="5" id="KW-0808">Transferase</keyword>
<dbReference type="PATRIC" id="fig|189381.12.peg.3576"/>
<dbReference type="OrthoDB" id="9769191at2"/>
<proteinExistence type="predicted"/>
<dbReference type="FunFam" id="3.30.1360.60:FF:000001">
    <property type="entry name" value="PTS system glucose-specific IIBC component PtsG"/>
    <property type="match status" value="1"/>
</dbReference>
<dbReference type="PANTHER" id="PTHR30175:SF1">
    <property type="entry name" value="PTS SYSTEM ARBUTIN-, CELLOBIOSE-, AND SALICIN-SPECIFIC EIIBC COMPONENT-RELATED"/>
    <property type="match status" value="1"/>
</dbReference>
<keyword evidence="16" id="KW-1185">Reference proteome</keyword>
<dbReference type="Gene3D" id="3.30.1360.60">
    <property type="entry name" value="Glucose permease domain IIB"/>
    <property type="match status" value="1"/>
</dbReference>
<keyword evidence="2" id="KW-0813">Transport</keyword>
<evidence type="ECO:0000256" key="5">
    <source>
        <dbReference type="ARBA" id="ARBA00022679"/>
    </source>
</evidence>
<dbReference type="GO" id="GO:0090589">
    <property type="term" value="F:protein-phosphocysteine-trehalose phosphotransferase system transporter activity"/>
    <property type="evidence" value="ECO:0007669"/>
    <property type="project" value="TreeGrafter"/>
</dbReference>